<dbReference type="Gene3D" id="3.50.50.60">
    <property type="entry name" value="FAD/NAD(P)-binding domain"/>
    <property type="match status" value="1"/>
</dbReference>
<dbReference type="PANTHER" id="PTHR10742:SF342">
    <property type="entry name" value="AMINE OXIDASE"/>
    <property type="match status" value="1"/>
</dbReference>
<feature type="region of interest" description="Disordered" evidence="1">
    <location>
        <begin position="253"/>
        <end position="273"/>
    </location>
</feature>
<organism evidence="3 4">
    <name type="scientific">Orbilia javanica</name>
    <dbReference type="NCBI Taxonomy" id="47235"/>
    <lineage>
        <taxon>Eukaryota</taxon>
        <taxon>Fungi</taxon>
        <taxon>Dikarya</taxon>
        <taxon>Ascomycota</taxon>
        <taxon>Pezizomycotina</taxon>
        <taxon>Orbiliomycetes</taxon>
        <taxon>Orbiliales</taxon>
        <taxon>Orbiliaceae</taxon>
        <taxon>Orbilia</taxon>
    </lineage>
</organism>
<dbReference type="SUPFAM" id="SSF51905">
    <property type="entry name" value="FAD/NAD(P)-binding domain"/>
    <property type="match status" value="1"/>
</dbReference>
<dbReference type="Gene3D" id="1.10.10.1620">
    <property type="match status" value="1"/>
</dbReference>
<accession>A0AAN8MXC2</accession>
<dbReference type="AlphaFoldDB" id="A0AAN8MXC2"/>
<feature type="domain" description="Amine oxidase" evidence="2">
    <location>
        <begin position="471"/>
        <end position="768"/>
    </location>
</feature>
<dbReference type="PANTHER" id="PTHR10742">
    <property type="entry name" value="FLAVIN MONOAMINE OXIDASE"/>
    <property type="match status" value="1"/>
</dbReference>
<reference evidence="3 4" key="1">
    <citation type="submission" date="2019-10" db="EMBL/GenBank/DDBJ databases">
        <authorList>
            <person name="Palmer J.M."/>
        </authorList>
    </citation>
    <scope>NUCLEOTIDE SEQUENCE [LARGE SCALE GENOMIC DNA]</scope>
    <source>
        <strain evidence="3 4">TWF718</strain>
    </source>
</reference>
<dbReference type="Gene3D" id="3.90.660.10">
    <property type="match status" value="1"/>
</dbReference>
<comment type="caution">
    <text evidence="3">The sequence shown here is derived from an EMBL/GenBank/DDBJ whole genome shotgun (WGS) entry which is preliminary data.</text>
</comment>
<evidence type="ECO:0000313" key="4">
    <source>
        <dbReference type="Proteomes" id="UP001313282"/>
    </source>
</evidence>
<feature type="domain" description="Amine oxidase" evidence="2">
    <location>
        <begin position="194"/>
        <end position="249"/>
    </location>
</feature>
<dbReference type="GO" id="GO:0001716">
    <property type="term" value="F:L-amino-acid oxidase activity"/>
    <property type="evidence" value="ECO:0007669"/>
    <property type="project" value="TreeGrafter"/>
</dbReference>
<dbReference type="Proteomes" id="UP001313282">
    <property type="component" value="Unassembled WGS sequence"/>
</dbReference>
<dbReference type="InterPro" id="IPR050281">
    <property type="entry name" value="Flavin_monoamine_oxidase"/>
</dbReference>
<evidence type="ECO:0000313" key="3">
    <source>
        <dbReference type="EMBL" id="KAK6337079.1"/>
    </source>
</evidence>
<name>A0AAN8MXC2_9PEZI</name>
<evidence type="ECO:0000256" key="1">
    <source>
        <dbReference type="SAM" id="MobiDB-lite"/>
    </source>
</evidence>
<protein>
    <recommendedName>
        <fullName evidence="2">Amine oxidase domain-containing protein</fullName>
    </recommendedName>
</protein>
<dbReference type="InterPro" id="IPR002937">
    <property type="entry name" value="Amino_oxidase"/>
</dbReference>
<sequence length="848" mass="96644">MSSSATVIPDHAPFTKEKLNEMLDANPRAFWKWITKLDWEKIRHEAPINDVRQEFANVLVYQEVIREIVSFIQRDEQNWGAVIEAIGIAFGRSVSPEWVKEFQDWYYKYQLELKCPEKANEKVMKEIMESMPIPDMAGMEKTYGEVKIGIIGGGVSGLYAGRLFDWLNEYLEKNPRIGRRPGAQKDEKLKFGFEILEAANRVGGRVYTHHFSPSRHDYYDVGAMRFPDTDIMERTFDLFEDVGLYRTAEAVENAKKSQAKPDSTIPNCSHQDHDDAPKQLLKYLMKSEKTPSYFNDVQYYRVSHGTEPEAGEIKKKRSRVEQAQSEKDKNILGPYSTIKKLVDSARENPTGPKGKDADIFGISTKNYGDVPYAYVVLGAETLLKYAYDPFKYLMRYSFYVGYQALMKYEGYSVREFLSKICKFDFYTINWLETSDSASGWFDLALTEAVLESFTFDTPKVYVDCKTKEGGAAEEQHEHTISPDTNWYCVEGGTGEVIRRLNDKVSGEPEYNRVVISMELDRKAPENEKMRVFVKDEGHNPRKYHSVINTTTLGCASRMDLKKVELQTGQRAAIRMLRYSASTKIGVKFTEPWWIKEPYLINQGGVAPSDLYSARMCVYPSYNIHDPVDRPAVLLASYCWGQDAERVGSMIKKTSPGGEEILRDCLLRDLARLHHDPNAPASAKMSYDEVLATLRRKYITHYSYDWNHDPFVSGAFAMFGPGQYRKMMPHLQRPTADSRLHFVGEATSNHHAWIVGALESALRAVCHILIKTGHWDIVKDLFVDWKPLPGYDEKIFFWQYVFGSLPPSKQATGQDIVGDDVAEEKAVGQNVEGANVDEAALKKAGVQGA</sequence>
<dbReference type="InterPro" id="IPR036188">
    <property type="entry name" value="FAD/NAD-bd_sf"/>
</dbReference>
<proteinExistence type="predicted"/>
<feature type="compositionally biased region" description="Polar residues" evidence="1">
    <location>
        <begin position="260"/>
        <end position="269"/>
    </location>
</feature>
<dbReference type="EMBL" id="JAVHNR010000007">
    <property type="protein sequence ID" value="KAK6337079.1"/>
    <property type="molecule type" value="Genomic_DNA"/>
</dbReference>
<dbReference type="GO" id="GO:0009063">
    <property type="term" value="P:amino acid catabolic process"/>
    <property type="evidence" value="ECO:0007669"/>
    <property type="project" value="TreeGrafter"/>
</dbReference>
<evidence type="ECO:0000259" key="2">
    <source>
        <dbReference type="Pfam" id="PF01593"/>
    </source>
</evidence>
<keyword evidence="4" id="KW-1185">Reference proteome</keyword>
<dbReference type="SUPFAM" id="SSF54373">
    <property type="entry name" value="FAD-linked reductases, C-terminal domain"/>
    <property type="match status" value="1"/>
</dbReference>
<gene>
    <name evidence="3" type="ORF">TWF718_009865</name>
</gene>
<dbReference type="Pfam" id="PF01593">
    <property type="entry name" value="Amino_oxidase"/>
    <property type="match status" value="2"/>
</dbReference>